<dbReference type="KEGG" id="tsph:KIH39_18430"/>
<evidence type="ECO:0000313" key="6">
    <source>
        <dbReference type="Proteomes" id="UP000676194"/>
    </source>
</evidence>
<dbReference type="Proteomes" id="UP000676194">
    <property type="component" value="Chromosome"/>
</dbReference>
<evidence type="ECO:0000256" key="2">
    <source>
        <dbReference type="ARBA" id="ARBA00022741"/>
    </source>
</evidence>
<sequence>MDTPSLILPWDIVKHSLCSSEFTLRLRLEDLGNSDAGLTKWLESYKRSNSNESSLPSNDPRSWKIYSHDTELKIIINDSGNSYESHGRAIFTRMRCGEQVSLTYRHLGKPIIVSDKRIYFLPKKIDTNTRKLIEQQIENNDLEAENSLKDLTAKFKQLDDIEVDNDIINLFNYLSSQPKCEDDYLLSFAELHNFVFRRLQSRGDQTLPQGLLIISGATKSGKSEMSRALIARWLIQARCEKKGSGFRNPHLLTIEDPIEKPLFNEKHTDESLYQKYGIDYTPRLIGVDCASVRNVLNDALRQTPSIVYIGEVRGGDDWSAILDFAATGHFVVATAHASSLTETFLRVFNAIGVKKPSDFIQYAQRIFGIVSLRSISAIDFKSGIYRSEGKKESTVKKLGNSVIVPSLWRNTNEAIAKLAGDGLASLLPFRHGVPNDWTKATALSGTQGRASCLEWLLAYHLSNEPMKSWIYSNKENLNSVTNFSKEELKIILASQWLRRAIALDLEGT</sequence>
<keyword evidence="6" id="KW-1185">Reference proteome</keyword>
<dbReference type="Pfam" id="PF00437">
    <property type="entry name" value="T2SSE"/>
    <property type="match status" value="1"/>
</dbReference>
<evidence type="ECO:0000313" key="5">
    <source>
        <dbReference type="EMBL" id="QVL30815.1"/>
    </source>
</evidence>
<comment type="similarity">
    <text evidence="1">Belongs to the GSP E family.</text>
</comment>
<dbReference type="InterPro" id="IPR001482">
    <property type="entry name" value="T2SS/T4SS_dom"/>
</dbReference>
<keyword evidence="3" id="KW-0067">ATP-binding</keyword>
<organism evidence="5 6">
    <name type="scientific">Telmatocola sphagniphila</name>
    <dbReference type="NCBI Taxonomy" id="1123043"/>
    <lineage>
        <taxon>Bacteria</taxon>
        <taxon>Pseudomonadati</taxon>
        <taxon>Planctomycetota</taxon>
        <taxon>Planctomycetia</taxon>
        <taxon>Gemmatales</taxon>
        <taxon>Gemmataceae</taxon>
    </lineage>
</organism>
<proteinExistence type="inferred from homology"/>
<dbReference type="AlphaFoldDB" id="A0A8E6B5K8"/>
<dbReference type="Gene3D" id="3.40.50.300">
    <property type="entry name" value="P-loop containing nucleotide triphosphate hydrolases"/>
    <property type="match status" value="1"/>
</dbReference>
<keyword evidence="2" id="KW-0547">Nucleotide-binding</keyword>
<evidence type="ECO:0000256" key="3">
    <source>
        <dbReference type="ARBA" id="ARBA00022840"/>
    </source>
</evidence>
<dbReference type="PANTHER" id="PTHR30258">
    <property type="entry name" value="TYPE II SECRETION SYSTEM PROTEIN GSPE-RELATED"/>
    <property type="match status" value="1"/>
</dbReference>
<dbReference type="EMBL" id="CP074694">
    <property type="protein sequence ID" value="QVL30815.1"/>
    <property type="molecule type" value="Genomic_DNA"/>
</dbReference>
<dbReference type="RefSeq" id="WP_213494697.1">
    <property type="nucleotide sequence ID" value="NZ_CP074694.1"/>
</dbReference>
<dbReference type="PANTHER" id="PTHR30258:SF3">
    <property type="entry name" value="SLL1921 PROTEIN"/>
    <property type="match status" value="1"/>
</dbReference>
<name>A0A8E6B5K8_9BACT</name>
<protein>
    <submittedName>
        <fullName evidence="5">Flp pilus assembly complex ATPase component TadA</fullName>
    </submittedName>
</protein>
<dbReference type="GO" id="GO:0016887">
    <property type="term" value="F:ATP hydrolysis activity"/>
    <property type="evidence" value="ECO:0007669"/>
    <property type="project" value="TreeGrafter"/>
</dbReference>
<feature type="domain" description="Bacterial type II secretion system protein E" evidence="4">
    <location>
        <begin position="208"/>
        <end position="355"/>
    </location>
</feature>
<dbReference type="GO" id="GO:0005886">
    <property type="term" value="C:plasma membrane"/>
    <property type="evidence" value="ECO:0007669"/>
    <property type="project" value="TreeGrafter"/>
</dbReference>
<dbReference type="SUPFAM" id="SSF52540">
    <property type="entry name" value="P-loop containing nucleoside triphosphate hydrolases"/>
    <property type="match status" value="1"/>
</dbReference>
<dbReference type="InterPro" id="IPR027417">
    <property type="entry name" value="P-loop_NTPase"/>
</dbReference>
<evidence type="ECO:0000256" key="1">
    <source>
        <dbReference type="ARBA" id="ARBA00006611"/>
    </source>
</evidence>
<accession>A0A8E6B5K8</accession>
<reference evidence="5" key="1">
    <citation type="submission" date="2021-05" db="EMBL/GenBank/DDBJ databases">
        <title>Complete genome sequence of the cellulolytic planctomycete Telmatocola sphagniphila SP2T and characterization of the first cellulase from planctomycetes.</title>
        <authorList>
            <person name="Rakitin A.L."/>
            <person name="Beletsky A.V."/>
            <person name="Naumoff D.G."/>
            <person name="Kulichevskaya I.S."/>
            <person name="Mardanov A.V."/>
            <person name="Ravin N.V."/>
            <person name="Dedysh S.N."/>
        </authorList>
    </citation>
    <scope>NUCLEOTIDE SEQUENCE</scope>
    <source>
        <strain evidence="5">SP2T</strain>
    </source>
</reference>
<evidence type="ECO:0000259" key="4">
    <source>
        <dbReference type="Pfam" id="PF00437"/>
    </source>
</evidence>
<gene>
    <name evidence="5" type="primary">tadA</name>
    <name evidence="5" type="ORF">KIH39_18430</name>
</gene>
<dbReference type="GO" id="GO:0005524">
    <property type="term" value="F:ATP binding"/>
    <property type="evidence" value="ECO:0007669"/>
    <property type="project" value="UniProtKB-KW"/>
</dbReference>